<keyword evidence="2" id="KW-1185">Reference proteome</keyword>
<gene>
    <name evidence="1" type="ORF">EV420DRAFT_1645373</name>
</gene>
<dbReference type="GeneID" id="85361319"/>
<name>A0AA39K4E6_ARMTA</name>
<accession>A0AA39K4E6</accession>
<protein>
    <submittedName>
        <fullName evidence="1">Uncharacterized protein</fullName>
    </submittedName>
</protein>
<comment type="caution">
    <text evidence="1">The sequence shown here is derived from an EMBL/GenBank/DDBJ whole genome shotgun (WGS) entry which is preliminary data.</text>
</comment>
<dbReference type="RefSeq" id="XP_060328536.1">
    <property type="nucleotide sequence ID" value="XM_060477771.1"/>
</dbReference>
<proteinExistence type="predicted"/>
<evidence type="ECO:0000313" key="1">
    <source>
        <dbReference type="EMBL" id="KAK0454148.1"/>
    </source>
</evidence>
<dbReference type="AlphaFoldDB" id="A0AA39K4E6"/>
<dbReference type="InterPro" id="IPR011008">
    <property type="entry name" value="Dimeric_a/b-barrel"/>
</dbReference>
<dbReference type="SUPFAM" id="SSF54909">
    <property type="entry name" value="Dimeric alpha+beta barrel"/>
    <property type="match status" value="2"/>
</dbReference>
<sequence>MSTAQGLVLVLAENGPAIADDRFNDWYNNEHAPARLTVPGYVTATRYQATDSQKPTYLTAYDISSPDVADCPEFQALKHKASDNEKDIMPKIQFLSRRIYQTIGVFTHPASVPSSLPGKYVLTAELEVKPEFEEDFNKWFIEEHMGLLEKIPGWLRGRRYSLVTSTSRGEAVGKPVFKYLAVHDFDNGDFMKTPEWAAAIDTPWQTKVMEGVLGMEVRQFETEQDHGKTFVASLVFLFSLSMEHANIFY</sequence>
<dbReference type="EMBL" id="JAUEPS010000028">
    <property type="protein sequence ID" value="KAK0454148.1"/>
    <property type="molecule type" value="Genomic_DNA"/>
</dbReference>
<reference evidence="1" key="1">
    <citation type="submission" date="2023-06" db="EMBL/GenBank/DDBJ databases">
        <authorList>
            <consortium name="Lawrence Berkeley National Laboratory"/>
            <person name="Ahrendt S."/>
            <person name="Sahu N."/>
            <person name="Indic B."/>
            <person name="Wong-Bajracharya J."/>
            <person name="Merenyi Z."/>
            <person name="Ke H.-M."/>
            <person name="Monk M."/>
            <person name="Kocsube S."/>
            <person name="Drula E."/>
            <person name="Lipzen A."/>
            <person name="Balint B."/>
            <person name="Henrissat B."/>
            <person name="Andreopoulos B."/>
            <person name="Martin F.M."/>
            <person name="Harder C.B."/>
            <person name="Rigling D."/>
            <person name="Ford K.L."/>
            <person name="Foster G.D."/>
            <person name="Pangilinan J."/>
            <person name="Papanicolaou A."/>
            <person name="Barry K."/>
            <person name="LaButti K."/>
            <person name="Viragh M."/>
            <person name="Koriabine M."/>
            <person name="Yan M."/>
            <person name="Riley R."/>
            <person name="Champramary S."/>
            <person name="Plett K.L."/>
            <person name="Tsai I.J."/>
            <person name="Slot J."/>
            <person name="Sipos G."/>
            <person name="Plett J."/>
            <person name="Nagy L.G."/>
            <person name="Grigoriev I.V."/>
        </authorList>
    </citation>
    <scope>NUCLEOTIDE SEQUENCE</scope>
    <source>
        <strain evidence="1">CCBAS 213</strain>
    </source>
</reference>
<dbReference type="Proteomes" id="UP001175211">
    <property type="component" value="Unassembled WGS sequence"/>
</dbReference>
<evidence type="ECO:0000313" key="2">
    <source>
        <dbReference type="Proteomes" id="UP001175211"/>
    </source>
</evidence>
<organism evidence="1 2">
    <name type="scientific">Armillaria tabescens</name>
    <name type="common">Ringless honey mushroom</name>
    <name type="synonym">Agaricus tabescens</name>
    <dbReference type="NCBI Taxonomy" id="1929756"/>
    <lineage>
        <taxon>Eukaryota</taxon>
        <taxon>Fungi</taxon>
        <taxon>Dikarya</taxon>
        <taxon>Basidiomycota</taxon>
        <taxon>Agaricomycotina</taxon>
        <taxon>Agaricomycetes</taxon>
        <taxon>Agaricomycetidae</taxon>
        <taxon>Agaricales</taxon>
        <taxon>Marasmiineae</taxon>
        <taxon>Physalacriaceae</taxon>
        <taxon>Desarmillaria</taxon>
    </lineage>
</organism>